<dbReference type="RefSeq" id="WP_086300584.1">
    <property type="nucleotide sequence ID" value="NZ_NARP01000004.1"/>
</dbReference>
<keyword evidence="3" id="KW-1185">Reference proteome</keyword>
<sequence length="72" mass="8337">MANSYDSACLRAEQSKLFKFYDLSTAQVIQTTATTERQARKNLGKQSLIFIARIRITPIIERARTWGDYNHE</sequence>
<gene>
    <name evidence="2" type="ORF">B6C91_06980</name>
    <name evidence="1" type="ORF">B6D08_02095</name>
</gene>
<dbReference type="NCBIfam" id="NF033153">
    <property type="entry name" value="phage_ICD_like"/>
    <property type="match status" value="1"/>
</dbReference>
<organism evidence="1 4">
    <name type="scientific">Gilliamella apicola</name>
    <dbReference type="NCBI Taxonomy" id="1196095"/>
    <lineage>
        <taxon>Bacteria</taxon>
        <taxon>Pseudomonadati</taxon>
        <taxon>Pseudomonadota</taxon>
        <taxon>Gammaproteobacteria</taxon>
        <taxon>Orbales</taxon>
        <taxon>Orbaceae</taxon>
        <taxon>Gilliamella</taxon>
    </lineage>
</organism>
<dbReference type="AlphaFoldDB" id="A0A242NKW6"/>
<evidence type="ECO:0000313" key="2">
    <source>
        <dbReference type="EMBL" id="OTQ10037.1"/>
    </source>
</evidence>
<dbReference type="Proteomes" id="UP000194977">
    <property type="component" value="Unassembled WGS sequence"/>
</dbReference>
<comment type="caution">
    <text evidence="1">The sequence shown here is derived from an EMBL/GenBank/DDBJ whole genome shotgun (WGS) entry which is preliminary data.</text>
</comment>
<evidence type="ECO:0000313" key="1">
    <source>
        <dbReference type="EMBL" id="OTQ01207.1"/>
    </source>
</evidence>
<evidence type="ECO:0000313" key="4">
    <source>
        <dbReference type="Proteomes" id="UP000194977"/>
    </source>
</evidence>
<protein>
    <recommendedName>
        <fullName evidence="5">Host cell division inhibitor Icd-like protein</fullName>
    </recommendedName>
</protein>
<evidence type="ECO:0008006" key="5">
    <source>
        <dbReference type="Google" id="ProtNLM"/>
    </source>
</evidence>
<accession>A0A242NKW6</accession>
<dbReference type="EMBL" id="NARP01000004">
    <property type="protein sequence ID" value="OTQ01207.1"/>
    <property type="molecule type" value="Genomic_DNA"/>
</dbReference>
<evidence type="ECO:0000313" key="3">
    <source>
        <dbReference type="Proteomes" id="UP000194800"/>
    </source>
</evidence>
<name>A0A242NKW6_9GAMM</name>
<proteinExistence type="predicted"/>
<dbReference type="EMBL" id="NART01000025">
    <property type="protein sequence ID" value="OTQ10037.1"/>
    <property type="molecule type" value="Genomic_DNA"/>
</dbReference>
<reference evidence="3 4" key="1">
    <citation type="submission" date="2017-03" db="EMBL/GenBank/DDBJ databases">
        <title>Comparative genomics of honeybee gut symbionts reveal geographically distinct and subgroup specific antibiotic resistance.</title>
        <authorList>
            <person name="Ludvigsen J."/>
            <person name="Porcellato D."/>
            <person name="Labee-Lund T.M."/>
            <person name="Amdam G.V."/>
            <person name="Rudi K."/>
        </authorList>
    </citation>
    <scope>NUCLEOTIDE SEQUENCE [LARGE SCALE GENOMIC DNA]</scope>
    <source>
        <strain evidence="1 4">A-7-12</strain>
        <strain evidence="2 3">A-9-12</strain>
    </source>
</reference>
<dbReference type="Proteomes" id="UP000194800">
    <property type="component" value="Unassembled WGS sequence"/>
</dbReference>